<feature type="active site" description="Charge relay system" evidence="4">
    <location>
        <position position="464"/>
    </location>
</feature>
<feature type="compositionally biased region" description="Polar residues" evidence="5">
    <location>
        <begin position="446"/>
        <end position="457"/>
    </location>
</feature>
<dbReference type="Proteomes" id="UP001171916">
    <property type="component" value="Unassembled WGS sequence"/>
</dbReference>
<dbReference type="PANTHER" id="PTHR42884:SF14">
    <property type="entry name" value="NEUROENDOCRINE CONVERTASE 1"/>
    <property type="match status" value="1"/>
</dbReference>
<accession>A0ABT7YDF3</accession>
<dbReference type="PROSITE" id="PS51892">
    <property type="entry name" value="SUBTILASE"/>
    <property type="match status" value="1"/>
</dbReference>
<evidence type="ECO:0000259" key="7">
    <source>
        <dbReference type="Pfam" id="PF00082"/>
    </source>
</evidence>
<keyword evidence="1 4" id="KW-0645">Protease</keyword>
<sequence>MKFLSKKSLSLFLILAIVFACNQEEEPQLAPSVPDSAQSSLIPQSELDQLILKSIQETGDFVWMDQTDEVIWSALVQSDSILTIGYQPASTENINARMGEISVGDPQWSAAAQKVIFQVNESRSAQGRPQLRINNQDADIHEDLPFLEMKVADIQVLRDLRLMEEVRYYEPLSYEFDISLLQAAEEARIFSDSGCSNDPNANIPGSDFSVIAPNAVQSWNYPQMGISQAWSTSTGAGVTVGIIDTGVSSSQSLLGSAFSSGASTNRQISKFGTYQTGFWWWKRPDGPNDRCGHGTAMSGVIASPRNNLGAAVGVAYNSNLVSVRGTSDVIVNSGNEKDGVADALVLLGKRSDVKIISMSIGDVFSNSKVADAVRYAHSRGKLIFAAAGTSTSFTNWVGVIFPASMPETVAVTGVKEGSGYQRCDTCHSGSQVEFTVVMERAGSENKPLTTAQSGNTPSTVGGSSVATATAAGIAALVWERYPNFNRDQILQKMRESSDLYPNKSSQYGYGNLNAAQAVGIF</sequence>
<organism evidence="8 9">
    <name type="scientific">Algoriphagus sediminis</name>
    <dbReference type="NCBI Taxonomy" id="3057113"/>
    <lineage>
        <taxon>Bacteria</taxon>
        <taxon>Pseudomonadati</taxon>
        <taxon>Bacteroidota</taxon>
        <taxon>Cytophagia</taxon>
        <taxon>Cytophagales</taxon>
        <taxon>Cyclobacteriaceae</taxon>
        <taxon>Algoriphagus</taxon>
    </lineage>
</organism>
<feature type="region of interest" description="Disordered" evidence="5">
    <location>
        <begin position="444"/>
        <end position="463"/>
    </location>
</feature>
<comment type="similarity">
    <text evidence="4">Belongs to the peptidase S8 family.</text>
</comment>
<name>A0ABT7YDF3_9BACT</name>
<dbReference type="InterPro" id="IPR000209">
    <property type="entry name" value="Peptidase_S8/S53_dom"/>
</dbReference>
<feature type="domain" description="Peptidase S8/S53" evidence="7">
    <location>
        <begin position="235"/>
        <end position="510"/>
    </location>
</feature>
<comment type="caution">
    <text evidence="8">The sequence shown here is derived from an EMBL/GenBank/DDBJ whole genome shotgun (WGS) entry which is preliminary data.</text>
</comment>
<keyword evidence="9" id="KW-1185">Reference proteome</keyword>
<dbReference type="RefSeq" id="WP_290000187.1">
    <property type="nucleotide sequence ID" value="NZ_JAUEPH010000004.1"/>
</dbReference>
<evidence type="ECO:0000256" key="2">
    <source>
        <dbReference type="ARBA" id="ARBA00022801"/>
    </source>
</evidence>
<evidence type="ECO:0000256" key="4">
    <source>
        <dbReference type="PROSITE-ProRule" id="PRU01240"/>
    </source>
</evidence>
<dbReference type="Pfam" id="PF00082">
    <property type="entry name" value="Peptidase_S8"/>
    <property type="match status" value="1"/>
</dbReference>
<dbReference type="Gene3D" id="3.40.50.200">
    <property type="entry name" value="Peptidase S8/S53 domain"/>
    <property type="match status" value="1"/>
</dbReference>
<dbReference type="PRINTS" id="PR00723">
    <property type="entry name" value="SUBTILISIN"/>
</dbReference>
<dbReference type="InterPro" id="IPR015500">
    <property type="entry name" value="Peptidase_S8_subtilisin-rel"/>
</dbReference>
<protein>
    <submittedName>
        <fullName evidence="8">S8 family serine peptidase</fullName>
    </submittedName>
</protein>
<feature type="signal peptide" evidence="6">
    <location>
        <begin position="1"/>
        <end position="22"/>
    </location>
</feature>
<dbReference type="EMBL" id="JAUEPH010000004">
    <property type="protein sequence ID" value="MDN3204561.1"/>
    <property type="molecule type" value="Genomic_DNA"/>
</dbReference>
<evidence type="ECO:0000256" key="5">
    <source>
        <dbReference type="SAM" id="MobiDB-lite"/>
    </source>
</evidence>
<evidence type="ECO:0000256" key="3">
    <source>
        <dbReference type="ARBA" id="ARBA00022825"/>
    </source>
</evidence>
<keyword evidence="6" id="KW-0732">Signal</keyword>
<evidence type="ECO:0000256" key="1">
    <source>
        <dbReference type="ARBA" id="ARBA00022670"/>
    </source>
</evidence>
<dbReference type="PROSITE" id="PS51257">
    <property type="entry name" value="PROKAR_LIPOPROTEIN"/>
    <property type="match status" value="1"/>
</dbReference>
<evidence type="ECO:0000256" key="6">
    <source>
        <dbReference type="SAM" id="SignalP"/>
    </source>
</evidence>
<keyword evidence="2 4" id="KW-0378">Hydrolase</keyword>
<feature type="active site" description="Charge relay system" evidence="4">
    <location>
        <position position="244"/>
    </location>
</feature>
<dbReference type="PANTHER" id="PTHR42884">
    <property type="entry name" value="PROPROTEIN CONVERTASE SUBTILISIN/KEXIN-RELATED"/>
    <property type="match status" value="1"/>
</dbReference>
<feature type="active site" description="Charge relay system" evidence="4">
    <location>
        <position position="293"/>
    </location>
</feature>
<proteinExistence type="inferred from homology"/>
<keyword evidence="3 4" id="KW-0720">Serine protease</keyword>
<feature type="chain" id="PRO_5046981444" evidence="6">
    <location>
        <begin position="23"/>
        <end position="521"/>
    </location>
</feature>
<dbReference type="InterPro" id="IPR036852">
    <property type="entry name" value="Peptidase_S8/S53_dom_sf"/>
</dbReference>
<gene>
    <name evidence="8" type="ORF">QVH07_10395</name>
</gene>
<evidence type="ECO:0000313" key="8">
    <source>
        <dbReference type="EMBL" id="MDN3204561.1"/>
    </source>
</evidence>
<dbReference type="SUPFAM" id="SSF52743">
    <property type="entry name" value="Subtilisin-like"/>
    <property type="match status" value="1"/>
</dbReference>
<evidence type="ECO:0000313" key="9">
    <source>
        <dbReference type="Proteomes" id="UP001171916"/>
    </source>
</evidence>
<reference evidence="8" key="1">
    <citation type="submission" date="2023-06" db="EMBL/GenBank/DDBJ databases">
        <title>Robiginitalea aurantiacus sp. nov. and Algoriphagus sediminis sp. nov., isolated from coastal sediment.</title>
        <authorList>
            <person name="Zhou Z.Y."/>
            <person name="An J."/>
            <person name="Jia Y.W."/>
            <person name="Du Z.J."/>
        </authorList>
    </citation>
    <scope>NUCLEOTIDE SEQUENCE</scope>
    <source>
        <strain evidence="8">C2-7</strain>
    </source>
</reference>
<dbReference type="CDD" id="cd00306">
    <property type="entry name" value="Peptidases_S8_S53"/>
    <property type="match status" value="1"/>
</dbReference>